<gene>
    <name evidence="1" type="ORF">LJ207_08840</name>
</gene>
<evidence type="ECO:0000313" key="2">
    <source>
        <dbReference type="Proteomes" id="UP001199296"/>
    </source>
</evidence>
<dbReference type="InterPro" id="IPR037010">
    <property type="entry name" value="VitB12-dep_Met_synth_activ_sf"/>
</dbReference>
<dbReference type="SUPFAM" id="SSF56507">
    <property type="entry name" value="Methionine synthase activation domain-like"/>
    <property type="match status" value="1"/>
</dbReference>
<comment type="caution">
    <text evidence="1">The sequence shown here is derived from an EMBL/GenBank/DDBJ whole genome shotgun (WGS) entry which is preliminary data.</text>
</comment>
<organism evidence="1 2">
    <name type="scientific">Halanaerobium polyolivorans</name>
    <dbReference type="NCBI Taxonomy" id="2886943"/>
    <lineage>
        <taxon>Bacteria</taxon>
        <taxon>Bacillati</taxon>
        <taxon>Bacillota</taxon>
        <taxon>Clostridia</taxon>
        <taxon>Halanaerobiales</taxon>
        <taxon>Halanaerobiaceae</taxon>
        <taxon>Halanaerobium</taxon>
    </lineage>
</organism>
<dbReference type="Proteomes" id="UP001199296">
    <property type="component" value="Unassembled WGS sequence"/>
</dbReference>
<protein>
    <submittedName>
        <fullName evidence="1">Vitamin B12 dependent methionine synthase activation subunit</fullName>
    </submittedName>
</protein>
<dbReference type="RefSeq" id="WP_229346130.1">
    <property type="nucleotide sequence ID" value="NZ_JAJFAT010000011.1"/>
</dbReference>
<accession>A0AAW4X0V0</accession>
<keyword evidence="2" id="KW-1185">Reference proteome</keyword>
<proteinExistence type="predicted"/>
<dbReference type="PIRSF" id="PIRSF037984">
    <property type="entry name" value="Met_synth_TM0269_prd"/>
    <property type="match status" value="1"/>
</dbReference>
<dbReference type="Gene3D" id="3.40.109.40">
    <property type="match status" value="1"/>
</dbReference>
<dbReference type="EMBL" id="JAJFAT010000011">
    <property type="protein sequence ID" value="MCC3145427.1"/>
    <property type="molecule type" value="Genomic_DNA"/>
</dbReference>
<sequence>MEFEFKIDKSEVLRYLNTAEDFAEQSIHNLIDEAIVELKEIINFRYIYKKFPIEVRESGVDIKNTTLYLKGDSIVKHLKNSPEVFLMAATLGNQVDKRISYYEKTSITKSMILDACAATAIEEACDYLEEKIKKQVLAEGKKGITFRYSPGYGDLELEIQKEFLNVLNAPKKIGLTASKYNLLMPAKSVTAIIGVLEKNESQAIEEKNKGINDSFEEKNCKYCRLYKECELRKEGVYCGFRK</sequence>
<reference evidence="1 2" key="1">
    <citation type="submission" date="2021-10" db="EMBL/GenBank/DDBJ databases">
        <authorList>
            <person name="Grouzdev D.S."/>
            <person name="Pantiukh K.S."/>
            <person name="Krutkina M.S."/>
        </authorList>
    </citation>
    <scope>NUCLEOTIDE SEQUENCE [LARGE SCALE GENOMIC DNA]</scope>
    <source>
        <strain evidence="1 2">Z-7514</strain>
    </source>
</reference>
<dbReference type="InterPro" id="IPR017342">
    <property type="entry name" value="S-AdoMet-dep_Met_synth_prd"/>
</dbReference>
<dbReference type="GO" id="GO:0008705">
    <property type="term" value="F:methionine synthase activity"/>
    <property type="evidence" value="ECO:0007669"/>
    <property type="project" value="InterPro"/>
</dbReference>
<name>A0AAW4X0V0_9FIRM</name>
<evidence type="ECO:0000313" key="1">
    <source>
        <dbReference type="EMBL" id="MCC3145427.1"/>
    </source>
</evidence>
<dbReference type="AlphaFoldDB" id="A0AAW4X0V0"/>